<evidence type="ECO:0000313" key="2">
    <source>
        <dbReference type="Proteomes" id="UP000322025"/>
    </source>
</evidence>
<dbReference type="AlphaFoldDB" id="A0A5M9I341"/>
<gene>
    <name evidence="1" type="ORF">FNY66_06245</name>
</gene>
<reference evidence="1" key="1">
    <citation type="submission" date="2019-07" db="EMBL/GenBank/DDBJ databases">
        <authorList>
            <person name="Wongkuna S."/>
            <person name="Scaria J."/>
        </authorList>
    </citation>
    <scope>NUCLEOTIDE SEQUENCE [LARGE SCALE GENOMIC DNA]</scope>
    <source>
        <strain evidence="1">SW178</strain>
    </source>
</reference>
<proteinExistence type="predicted"/>
<keyword evidence="2" id="KW-1185">Reference proteome</keyword>
<dbReference type="Proteomes" id="UP000322025">
    <property type="component" value="Unassembled WGS sequence"/>
</dbReference>
<name>A0A5M9I341_9FIRM</name>
<dbReference type="OrthoDB" id="9864788at2"/>
<organism evidence="1 2">
    <name type="scientific">Mediterraneibacter catenae</name>
    <dbReference type="NCBI Taxonomy" id="2594882"/>
    <lineage>
        <taxon>Bacteria</taxon>
        <taxon>Bacillati</taxon>
        <taxon>Bacillota</taxon>
        <taxon>Clostridia</taxon>
        <taxon>Lachnospirales</taxon>
        <taxon>Lachnospiraceae</taxon>
        <taxon>Mediterraneibacter</taxon>
    </lineage>
</organism>
<dbReference type="RefSeq" id="WP_087152504.1">
    <property type="nucleotide sequence ID" value="NZ_VMSO01000006.1"/>
</dbReference>
<evidence type="ECO:0000313" key="1">
    <source>
        <dbReference type="EMBL" id="KAA8501762.1"/>
    </source>
</evidence>
<sequence length="98" mass="11463">MQKEILKDSSLFQTKEDYIINMSQIMECDEPSSNKDMVNELCLESPMEETEYKKFETDYNGFKVIVEFPNESKCKDSINGEIKQLMSSLLHEQLLKIV</sequence>
<accession>A0A5M9I341</accession>
<dbReference type="EMBL" id="VMSO01000006">
    <property type="protein sequence ID" value="KAA8501762.1"/>
    <property type="molecule type" value="Genomic_DNA"/>
</dbReference>
<comment type="caution">
    <text evidence="1">The sequence shown here is derived from an EMBL/GenBank/DDBJ whole genome shotgun (WGS) entry which is preliminary data.</text>
</comment>
<protein>
    <submittedName>
        <fullName evidence="1">Uncharacterized protein</fullName>
    </submittedName>
</protein>